<evidence type="ECO:0000313" key="2">
    <source>
        <dbReference type="EMBL" id="OZG54971.1"/>
    </source>
</evidence>
<reference evidence="2 3" key="1">
    <citation type="journal article" date="2017" name="BMC Genomics">
        <title>Comparative genomic and phylogenomic analyses of the Bifidobacteriaceae family.</title>
        <authorList>
            <person name="Lugli G.A."/>
            <person name="Milani C."/>
            <person name="Turroni F."/>
            <person name="Duranti S."/>
            <person name="Mancabelli L."/>
            <person name="Mangifesta M."/>
            <person name="Ferrario C."/>
            <person name="Modesto M."/>
            <person name="Mattarelli P."/>
            <person name="Jiri K."/>
            <person name="van Sinderen D."/>
            <person name="Ventura M."/>
        </authorList>
    </citation>
    <scope>NUCLEOTIDE SEQUENCE [LARGE SCALE GENOMIC DNA]</scope>
    <source>
        <strain evidence="2 3">DSM 24762</strain>
    </source>
</reference>
<protein>
    <recommendedName>
        <fullName evidence="4">Lipoprotein</fullName>
    </recommendedName>
</protein>
<proteinExistence type="predicted"/>
<evidence type="ECO:0008006" key="4">
    <source>
        <dbReference type="Google" id="ProtNLM"/>
    </source>
</evidence>
<gene>
    <name evidence="2" type="ORF">ALMA_0296</name>
</gene>
<feature type="chain" id="PRO_5012876143" description="Lipoprotein" evidence="1">
    <location>
        <begin position="24"/>
        <end position="196"/>
    </location>
</feature>
<accession>A0A261F758</accession>
<keyword evidence="1" id="KW-0732">Signal</keyword>
<sequence>MSQRRIRISISLMMSICLFFICASGCGNRHPVSMHSHGSTDTGKIHRPKKEFTVNTLREQLLNSPNVGYAIENELASGSLKGGGRLNFTHNSITDDESYSVTILCRYGTANFHVGLSNNHLDYHEMYMREGCGKGSTTEASETISFPRTMFPDASALVVKANDEVEIIAIVFKTRTTEYQRESIKKHDIPELSSKS</sequence>
<keyword evidence="3" id="KW-1185">Reference proteome</keyword>
<feature type="signal peptide" evidence="1">
    <location>
        <begin position="1"/>
        <end position="23"/>
    </location>
</feature>
<name>A0A261F758_9BIFI</name>
<comment type="caution">
    <text evidence="2">The sequence shown here is derived from an EMBL/GenBank/DDBJ whole genome shotgun (WGS) entry which is preliminary data.</text>
</comment>
<dbReference type="AlphaFoldDB" id="A0A261F758"/>
<evidence type="ECO:0000313" key="3">
    <source>
        <dbReference type="Proteomes" id="UP000243657"/>
    </source>
</evidence>
<organism evidence="2 3">
    <name type="scientific">Alloscardovia macacae</name>
    <dbReference type="NCBI Taxonomy" id="1160091"/>
    <lineage>
        <taxon>Bacteria</taxon>
        <taxon>Bacillati</taxon>
        <taxon>Actinomycetota</taxon>
        <taxon>Actinomycetes</taxon>
        <taxon>Bifidobacteriales</taxon>
        <taxon>Bifidobacteriaceae</taxon>
        <taxon>Alloscardovia</taxon>
    </lineage>
</organism>
<dbReference type="Proteomes" id="UP000243657">
    <property type="component" value="Unassembled WGS sequence"/>
</dbReference>
<dbReference type="EMBL" id="MWWT01000001">
    <property type="protein sequence ID" value="OZG54971.1"/>
    <property type="molecule type" value="Genomic_DNA"/>
</dbReference>
<evidence type="ECO:0000256" key="1">
    <source>
        <dbReference type="SAM" id="SignalP"/>
    </source>
</evidence>